<dbReference type="PANTHER" id="PTHR23507">
    <property type="entry name" value="ZGC:174356"/>
    <property type="match status" value="1"/>
</dbReference>
<proteinExistence type="predicted"/>
<feature type="transmembrane region" description="Helical" evidence="6">
    <location>
        <begin position="125"/>
        <end position="143"/>
    </location>
</feature>
<evidence type="ECO:0000256" key="5">
    <source>
        <dbReference type="SAM" id="MobiDB-lite"/>
    </source>
</evidence>
<dbReference type="InterPro" id="IPR036259">
    <property type="entry name" value="MFS_trans_sf"/>
</dbReference>
<reference evidence="7" key="1">
    <citation type="submission" date="2020-03" db="EMBL/GenBank/DDBJ databases">
        <title>Site-based positive gene gene selection in Geosmithia morbida across the United States reveals a broad range of putative effectors and factors for local host and environmental adapation.</title>
        <authorList>
            <person name="Onufrak A."/>
            <person name="Murdoch R.W."/>
            <person name="Gazis R."/>
            <person name="Huff M."/>
            <person name="Staton M."/>
            <person name="Klingeman W."/>
            <person name="Hadziabdic D."/>
        </authorList>
    </citation>
    <scope>NUCLEOTIDE SEQUENCE</scope>
    <source>
        <strain evidence="7">1262</strain>
    </source>
</reference>
<dbReference type="PANTHER" id="PTHR23507:SF1">
    <property type="entry name" value="FI18259P1-RELATED"/>
    <property type="match status" value="1"/>
</dbReference>
<protein>
    <submittedName>
        <fullName evidence="7">Major Facilitator Superfamily</fullName>
    </submittedName>
</protein>
<feature type="region of interest" description="Disordered" evidence="5">
    <location>
        <begin position="502"/>
        <end position="530"/>
    </location>
</feature>
<keyword evidence="8" id="KW-1185">Reference proteome</keyword>
<evidence type="ECO:0000313" key="8">
    <source>
        <dbReference type="Proteomes" id="UP000749293"/>
    </source>
</evidence>
<dbReference type="AlphaFoldDB" id="A0A9P5D2U5"/>
<comment type="subcellular location">
    <subcellularLocation>
        <location evidence="1">Membrane</location>
        <topology evidence="1">Multi-pass membrane protein</topology>
    </subcellularLocation>
</comment>
<keyword evidence="4 6" id="KW-0472">Membrane</keyword>
<dbReference type="Gene3D" id="1.20.1250.20">
    <property type="entry name" value="MFS general substrate transporter like domains"/>
    <property type="match status" value="1"/>
</dbReference>
<feature type="transmembrane region" description="Helical" evidence="6">
    <location>
        <begin position="195"/>
        <end position="213"/>
    </location>
</feature>
<organism evidence="7 8">
    <name type="scientific">Geosmithia morbida</name>
    <dbReference type="NCBI Taxonomy" id="1094350"/>
    <lineage>
        <taxon>Eukaryota</taxon>
        <taxon>Fungi</taxon>
        <taxon>Dikarya</taxon>
        <taxon>Ascomycota</taxon>
        <taxon>Pezizomycotina</taxon>
        <taxon>Sordariomycetes</taxon>
        <taxon>Hypocreomycetidae</taxon>
        <taxon>Hypocreales</taxon>
        <taxon>Bionectriaceae</taxon>
        <taxon>Geosmithia</taxon>
    </lineage>
</organism>
<name>A0A9P5D2U5_9HYPO</name>
<evidence type="ECO:0000313" key="7">
    <source>
        <dbReference type="EMBL" id="KAF4124247.1"/>
    </source>
</evidence>
<evidence type="ECO:0000256" key="1">
    <source>
        <dbReference type="ARBA" id="ARBA00004141"/>
    </source>
</evidence>
<keyword evidence="2 6" id="KW-0812">Transmembrane</keyword>
<evidence type="ECO:0000256" key="4">
    <source>
        <dbReference type="ARBA" id="ARBA00023136"/>
    </source>
</evidence>
<feature type="compositionally biased region" description="Basic and acidic residues" evidence="5">
    <location>
        <begin position="516"/>
        <end position="530"/>
    </location>
</feature>
<feature type="transmembrane region" description="Helical" evidence="6">
    <location>
        <begin position="96"/>
        <end position="118"/>
    </location>
</feature>
<comment type="caution">
    <text evidence="7">The sequence shown here is derived from an EMBL/GenBank/DDBJ whole genome shotgun (WGS) entry which is preliminary data.</text>
</comment>
<evidence type="ECO:0000256" key="3">
    <source>
        <dbReference type="ARBA" id="ARBA00022989"/>
    </source>
</evidence>
<feature type="transmembrane region" description="Helical" evidence="6">
    <location>
        <begin position="472"/>
        <end position="494"/>
    </location>
</feature>
<feature type="transmembrane region" description="Helical" evidence="6">
    <location>
        <begin position="443"/>
        <end position="466"/>
    </location>
</feature>
<dbReference type="EMBL" id="JAANYQ010000005">
    <property type="protein sequence ID" value="KAF4124247.1"/>
    <property type="molecule type" value="Genomic_DNA"/>
</dbReference>
<evidence type="ECO:0000256" key="2">
    <source>
        <dbReference type="ARBA" id="ARBA00022692"/>
    </source>
</evidence>
<dbReference type="Proteomes" id="UP000749293">
    <property type="component" value="Unassembled WGS sequence"/>
</dbReference>
<feature type="transmembrane region" description="Helical" evidence="6">
    <location>
        <begin position="366"/>
        <end position="387"/>
    </location>
</feature>
<keyword evidence="3 6" id="KW-1133">Transmembrane helix</keyword>
<sequence length="530" mass="55480">MTPETILSLQNPATVAAMQSHVEWMLMRPHIMQDIICRDHLGLKAPLLPLDEDECLVPPVQRELNIVNAGIMVSNTIGGALVALPLGMLADRTGRVPILIISIFGIILSQLYTLCILWRSDVVPLRAIWGVGAFLLVGGGRSVSEAVTFALITDTAPLVQRAIWFQCVMAAVMAARALGPVIAGRFMQPAAMWKVLWVSLGLLIAGWLMLALFTPETLPCSDRTASVAATSTTTTTAAAAAAAGNRGGRKRNFCRRLVSCRPAMLLLPAAILTVPVATGQSDILVRLMPILFSWTLARSSLLLALCSLVILATLLILSPLAFRILDRLKPPAPDSIPTDLVVVRATSLLFLFGSFALMMIRSSAALIVGTVLVSLAAGTPMIARSLLVSCLDAEARPAPVVGEGGAGSSGSCSPGAGVGASVSVSAGTDGAADEDGGNVVGTLFGIVALGEIIAFVVCQLSMGALFDVGLHSWLGLPLLFGTCLALVVVVLVWVTKMPVAGEKDGAASTDSDVSSDQEKDDDRQVQEAYV</sequence>
<dbReference type="OrthoDB" id="194139at2759"/>
<feature type="transmembrane region" description="Helical" evidence="6">
    <location>
        <begin position="163"/>
        <end position="183"/>
    </location>
</feature>
<dbReference type="GeneID" id="55972188"/>
<feature type="transmembrane region" description="Helical" evidence="6">
    <location>
        <begin position="341"/>
        <end position="360"/>
    </location>
</feature>
<evidence type="ECO:0000256" key="6">
    <source>
        <dbReference type="SAM" id="Phobius"/>
    </source>
</evidence>
<dbReference type="InterPro" id="IPR011701">
    <property type="entry name" value="MFS"/>
</dbReference>
<feature type="transmembrane region" description="Helical" evidence="6">
    <location>
        <begin position="263"/>
        <end position="281"/>
    </location>
</feature>
<feature type="transmembrane region" description="Helical" evidence="6">
    <location>
        <begin position="301"/>
        <end position="320"/>
    </location>
</feature>
<dbReference type="Pfam" id="PF07690">
    <property type="entry name" value="MFS_1"/>
    <property type="match status" value="1"/>
</dbReference>
<dbReference type="SUPFAM" id="SSF103473">
    <property type="entry name" value="MFS general substrate transporter"/>
    <property type="match status" value="1"/>
</dbReference>
<dbReference type="GO" id="GO:0016020">
    <property type="term" value="C:membrane"/>
    <property type="evidence" value="ECO:0007669"/>
    <property type="project" value="UniProtKB-SubCell"/>
</dbReference>
<dbReference type="GO" id="GO:0022857">
    <property type="term" value="F:transmembrane transporter activity"/>
    <property type="evidence" value="ECO:0007669"/>
    <property type="project" value="InterPro"/>
</dbReference>
<gene>
    <name evidence="7" type="ORF">GMORB2_5963</name>
</gene>
<dbReference type="RefSeq" id="XP_035322899.1">
    <property type="nucleotide sequence ID" value="XM_035467933.1"/>
</dbReference>
<feature type="transmembrane region" description="Helical" evidence="6">
    <location>
        <begin position="225"/>
        <end position="243"/>
    </location>
</feature>
<feature type="transmembrane region" description="Helical" evidence="6">
    <location>
        <begin position="66"/>
        <end position="90"/>
    </location>
</feature>
<accession>A0A9P5D2U5</accession>